<proteinExistence type="predicted"/>
<dbReference type="PANTHER" id="PTHR23150">
    <property type="entry name" value="SULFATASE MODIFYING FACTOR 1, 2"/>
    <property type="match status" value="1"/>
</dbReference>
<accession>A0ABV8K971</accession>
<feature type="domain" description="Sulfatase-modifying factor enzyme-like" evidence="2">
    <location>
        <begin position="49"/>
        <end position="299"/>
    </location>
</feature>
<reference evidence="4" key="1">
    <citation type="journal article" date="2019" name="Int. J. Syst. Evol. Microbiol.">
        <title>The Global Catalogue of Microorganisms (GCM) 10K type strain sequencing project: providing services to taxonomists for standard genome sequencing and annotation.</title>
        <authorList>
            <consortium name="The Broad Institute Genomics Platform"/>
            <consortium name="The Broad Institute Genome Sequencing Center for Infectious Disease"/>
            <person name="Wu L."/>
            <person name="Ma J."/>
        </authorList>
    </citation>
    <scope>NUCLEOTIDE SEQUENCE [LARGE SCALE GENOMIC DNA]</scope>
    <source>
        <strain evidence="4">IBRC-M 10987</strain>
    </source>
</reference>
<dbReference type="InterPro" id="IPR042095">
    <property type="entry name" value="SUMF_sf"/>
</dbReference>
<dbReference type="SUPFAM" id="SSF56436">
    <property type="entry name" value="C-type lectin-like"/>
    <property type="match status" value="1"/>
</dbReference>
<keyword evidence="1" id="KW-0732">Signal</keyword>
<keyword evidence="4" id="KW-1185">Reference proteome</keyword>
<evidence type="ECO:0000313" key="4">
    <source>
        <dbReference type="Proteomes" id="UP001595715"/>
    </source>
</evidence>
<dbReference type="EMBL" id="JBHSAM010000034">
    <property type="protein sequence ID" value="MFC4102573.1"/>
    <property type="molecule type" value="Genomic_DNA"/>
</dbReference>
<dbReference type="PANTHER" id="PTHR23150:SF19">
    <property type="entry name" value="FORMYLGLYCINE-GENERATING ENZYME"/>
    <property type="match status" value="1"/>
</dbReference>
<dbReference type="Proteomes" id="UP001595715">
    <property type="component" value="Unassembled WGS sequence"/>
</dbReference>
<dbReference type="RefSeq" id="WP_377721193.1">
    <property type="nucleotide sequence ID" value="NZ_JBHSAM010000034.1"/>
</dbReference>
<dbReference type="PROSITE" id="PS51257">
    <property type="entry name" value="PROKAR_LIPOPROTEIN"/>
    <property type="match status" value="1"/>
</dbReference>
<dbReference type="InterPro" id="IPR016187">
    <property type="entry name" value="CTDL_fold"/>
</dbReference>
<evidence type="ECO:0000256" key="1">
    <source>
        <dbReference type="SAM" id="SignalP"/>
    </source>
</evidence>
<protein>
    <submittedName>
        <fullName evidence="3">Formylglycine-generating enzyme family protein</fullName>
    </submittedName>
</protein>
<dbReference type="InterPro" id="IPR005532">
    <property type="entry name" value="SUMF_dom"/>
</dbReference>
<feature type="chain" id="PRO_5046752424" evidence="1">
    <location>
        <begin position="25"/>
        <end position="303"/>
    </location>
</feature>
<dbReference type="Pfam" id="PF03781">
    <property type="entry name" value="FGE-sulfatase"/>
    <property type="match status" value="1"/>
</dbReference>
<organism evidence="3 4">
    <name type="scientific">Paenibacillus xanthanilyticus</name>
    <dbReference type="NCBI Taxonomy" id="1783531"/>
    <lineage>
        <taxon>Bacteria</taxon>
        <taxon>Bacillati</taxon>
        <taxon>Bacillota</taxon>
        <taxon>Bacilli</taxon>
        <taxon>Bacillales</taxon>
        <taxon>Paenibacillaceae</taxon>
        <taxon>Paenibacillus</taxon>
    </lineage>
</organism>
<evidence type="ECO:0000259" key="2">
    <source>
        <dbReference type="Pfam" id="PF03781"/>
    </source>
</evidence>
<dbReference type="Gene3D" id="3.90.1580.10">
    <property type="entry name" value="paralog of FGE (formylglycine-generating enzyme)"/>
    <property type="match status" value="1"/>
</dbReference>
<comment type="caution">
    <text evidence="3">The sequence shown here is derived from an EMBL/GenBank/DDBJ whole genome shotgun (WGS) entry which is preliminary data.</text>
</comment>
<evidence type="ECO:0000313" key="3">
    <source>
        <dbReference type="EMBL" id="MFC4102573.1"/>
    </source>
</evidence>
<feature type="signal peptide" evidence="1">
    <location>
        <begin position="1"/>
        <end position="24"/>
    </location>
</feature>
<gene>
    <name evidence="3" type="ORF">ACFOZ8_23410</name>
</gene>
<name>A0ABV8K971_9BACL</name>
<sequence>MRGQILLVLAATTIVASACSSSKAAQTPVPPPQTEQTHVEPTSKALVKADSMVLVEGGAFKHAKSEHYGKATKIASFYIGKYEVTQQEWTAVMGGNPSAFKGDDLPVEMVSWYDVVEYCNKRSLQEGLQPYYQIDKTKTDPNNKSEHDVLKWTVTIQADANGYRLPTEAEWAYAAGGGQLSKSYTYSGGNHVDEVAWYWRNAGDKYLSGDWSWPIIESNHGRTHAVGGKKPNELGLYDMSGNVREWCWDWYAETGASASDGSRRVNKGGGWIGDVKSSELAYRGKFEANGFGPDQGFRVSRNA</sequence>
<dbReference type="InterPro" id="IPR051043">
    <property type="entry name" value="Sulfatase_Mod_Factor_Kinase"/>
</dbReference>